<feature type="transmembrane region" description="Helical" evidence="1">
    <location>
        <begin position="29"/>
        <end position="46"/>
    </location>
</feature>
<keyword evidence="1" id="KW-1133">Transmembrane helix</keyword>
<accession>A0A2Z2NS28</accession>
<organism evidence="2 3">
    <name type="scientific">Granulosicoccus antarcticus IMCC3135</name>
    <dbReference type="NCBI Taxonomy" id="1192854"/>
    <lineage>
        <taxon>Bacteria</taxon>
        <taxon>Pseudomonadati</taxon>
        <taxon>Pseudomonadota</taxon>
        <taxon>Gammaproteobacteria</taxon>
        <taxon>Chromatiales</taxon>
        <taxon>Granulosicoccaceae</taxon>
        <taxon>Granulosicoccus</taxon>
    </lineage>
</organism>
<sequence length="69" mass="7789">MWRYQRLDQGAQRSSSSGLLRFDWTPRNACLFLAGVARSFVVGVLWNDRALMLIHAIALIAMLAGLLNR</sequence>
<keyword evidence="1" id="KW-0472">Membrane</keyword>
<dbReference type="AlphaFoldDB" id="A0A2Z2NS28"/>
<evidence type="ECO:0000256" key="1">
    <source>
        <dbReference type="SAM" id="Phobius"/>
    </source>
</evidence>
<dbReference type="Proteomes" id="UP000250079">
    <property type="component" value="Chromosome"/>
</dbReference>
<evidence type="ECO:0000313" key="3">
    <source>
        <dbReference type="Proteomes" id="UP000250079"/>
    </source>
</evidence>
<gene>
    <name evidence="2" type="ORF">IMCC3135_16165</name>
</gene>
<dbReference type="RefSeq" id="WP_418251426.1">
    <property type="nucleotide sequence ID" value="NZ_CP018632.1"/>
</dbReference>
<name>A0A2Z2NS28_9GAMM</name>
<dbReference type="Pfam" id="PF20189">
    <property type="entry name" value="DUF6552"/>
    <property type="match status" value="1"/>
</dbReference>
<dbReference type="InterPro" id="IPR046682">
    <property type="entry name" value="DUF6552"/>
</dbReference>
<dbReference type="KEGG" id="gai:IMCC3135_16165"/>
<feature type="transmembrane region" description="Helical" evidence="1">
    <location>
        <begin position="52"/>
        <end position="68"/>
    </location>
</feature>
<dbReference type="EMBL" id="CP018632">
    <property type="protein sequence ID" value="ASJ73315.1"/>
    <property type="molecule type" value="Genomic_DNA"/>
</dbReference>
<keyword evidence="1" id="KW-0812">Transmembrane</keyword>
<protein>
    <submittedName>
        <fullName evidence="2">Uncharacterized protein</fullName>
    </submittedName>
</protein>
<evidence type="ECO:0000313" key="2">
    <source>
        <dbReference type="EMBL" id="ASJ73315.1"/>
    </source>
</evidence>
<proteinExistence type="predicted"/>
<reference evidence="2 3" key="1">
    <citation type="submission" date="2016-12" db="EMBL/GenBank/DDBJ databases">
        <authorList>
            <person name="Song W.-J."/>
            <person name="Kurnit D.M."/>
        </authorList>
    </citation>
    <scope>NUCLEOTIDE SEQUENCE [LARGE SCALE GENOMIC DNA]</scope>
    <source>
        <strain evidence="2 3">IMCC3135</strain>
    </source>
</reference>
<keyword evidence="3" id="KW-1185">Reference proteome</keyword>